<dbReference type="InterPro" id="IPR007219">
    <property type="entry name" value="XnlR_reg_dom"/>
</dbReference>
<dbReference type="Pfam" id="PF04082">
    <property type="entry name" value="Fungal_trans"/>
    <property type="match status" value="1"/>
</dbReference>
<proteinExistence type="predicted"/>
<protein>
    <recommendedName>
        <fullName evidence="4">Xylanolytic transcriptional activator regulatory domain-containing protein</fullName>
    </recommendedName>
</protein>
<dbReference type="GO" id="GO:0000435">
    <property type="term" value="P:positive regulation of transcription from RNA polymerase II promoter by galactose"/>
    <property type="evidence" value="ECO:0007669"/>
    <property type="project" value="TreeGrafter"/>
</dbReference>
<dbReference type="GO" id="GO:0005634">
    <property type="term" value="C:nucleus"/>
    <property type="evidence" value="ECO:0007669"/>
    <property type="project" value="TreeGrafter"/>
</dbReference>
<reference evidence="5 6" key="1">
    <citation type="submission" date="2019-06" db="EMBL/GenBank/DDBJ databases">
        <title>A chromosomal-level reference genome of Carpinus fangiana (Coryloideae, Betulaceae).</title>
        <authorList>
            <person name="Yang X."/>
            <person name="Wang Z."/>
            <person name="Zhang L."/>
            <person name="Hao G."/>
            <person name="Liu J."/>
            <person name="Yang Y."/>
        </authorList>
    </citation>
    <scope>NUCLEOTIDE SEQUENCE [LARGE SCALE GENOMIC DNA]</scope>
    <source>
        <strain evidence="5">Cfa_2016G</strain>
        <tissue evidence="5">Leaf</tissue>
    </source>
</reference>
<keyword evidence="2" id="KW-0804">Transcription</keyword>
<dbReference type="PANTHER" id="PTHR47424:SF12">
    <property type="entry name" value="TRANSCRIPTION FACTOR ASQA"/>
    <property type="match status" value="1"/>
</dbReference>
<sequence length="557" mass="61579">MPVLCERDTDAHFESLWPSSPGVSSMAQKRRRPSPLIDIILACAMQHDSKSRVHLGARQSSPDTQILYFERSQTMLLGDALCSPDLMNVQALILMSHYLTHQGKMQKASGYFAMAMRMAMAMHLHHDPPSFLTPTAQELRRRIWWYIYTSEAIDAVANGRVWTLDVPGLDVRMMADDAETAILSCTKFGKDDGTGTTWLSYSVQMVSLYQLAVKGLVGCRDGSDENKEDAVVESLEKWAKNVPVNLRTLGTFGDDADLATPSFDETPFAVSPDKYRLKIDTSKPQWLQKQRLLLELHFRHAVMLFCRHAIESQLDRKDTGDEPSPAATKCIQHALSISRMLLQVLTETALLESQSDALHMLWNSSLTLVAFSMAFGSRAMGRHITETLQLNCEVFGQFAGMIYAAGLARSQLQQFLQQMGLVTVEASPNETSNSSTAQQFSSAMKQMTSVAPFNIEESPKAAFHRQSITDATAHWASQFGPTQGMPLDDDMSGSHLPPLSVPGNGMAWSMGSSMPAYSNSESYRPWTSDGTDGIDMDNFMFDLSSVTSVGQSTSGHV</sequence>
<dbReference type="OrthoDB" id="2283488at2759"/>
<dbReference type="PANTHER" id="PTHR47424">
    <property type="entry name" value="REGULATORY PROTEIN GAL4"/>
    <property type="match status" value="1"/>
</dbReference>
<dbReference type="GO" id="GO:0006351">
    <property type="term" value="P:DNA-templated transcription"/>
    <property type="evidence" value="ECO:0007669"/>
    <property type="project" value="InterPro"/>
</dbReference>
<keyword evidence="6" id="KW-1185">Reference proteome</keyword>
<evidence type="ECO:0000259" key="4">
    <source>
        <dbReference type="Pfam" id="PF04082"/>
    </source>
</evidence>
<accession>A0A5N6KN73</accession>
<organism evidence="5 6">
    <name type="scientific">Carpinus fangiana</name>
    <dbReference type="NCBI Taxonomy" id="176857"/>
    <lineage>
        <taxon>Eukaryota</taxon>
        <taxon>Viridiplantae</taxon>
        <taxon>Streptophyta</taxon>
        <taxon>Embryophyta</taxon>
        <taxon>Tracheophyta</taxon>
        <taxon>Spermatophyta</taxon>
        <taxon>Magnoliopsida</taxon>
        <taxon>eudicotyledons</taxon>
        <taxon>Gunneridae</taxon>
        <taxon>Pentapetalae</taxon>
        <taxon>rosids</taxon>
        <taxon>fabids</taxon>
        <taxon>Fagales</taxon>
        <taxon>Betulaceae</taxon>
        <taxon>Carpinus</taxon>
    </lineage>
</organism>
<keyword evidence="3" id="KW-0539">Nucleus</keyword>
<evidence type="ECO:0000313" key="6">
    <source>
        <dbReference type="Proteomes" id="UP000327013"/>
    </source>
</evidence>
<dbReference type="GO" id="GO:0000981">
    <property type="term" value="F:DNA-binding transcription factor activity, RNA polymerase II-specific"/>
    <property type="evidence" value="ECO:0007669"/>
    <property type="project" value="TreeGrafter"/>
</dbReference>
<evidence type="ECO:0000256" key="3">
    <source>
        <dbReference type="ARBA" id="ARBA00023242"/>
    </source>
</evidence>
<dbReference type="GO" id="GO:0008270">
    <property type="term" value="F:zinc ion binding"/>
    <property type="evidence" value="ECO:0007669"/>
    <property type="project" value="InterPro"/>
</dbReference>
<comment type="caution">
    <text evidence="5">The sequence shown here is derived from an EMBL/GenBank/DDBJ whole genome shotgun (WGS) entry which is preliminary data.</text>
</comment>
<keyword evidence="1" id="KW-0805">Transcription regulation</keyword>
<dbReference type="InterPro" id="IPR051127">
    <property type="entry name" value="Fungal_SecMet_Regulators"/>
</dbReference>
<dbReference type="GO" id="GO:0000978">
    <property type="term" value="F:RNA polymerase II cis-regulatory region sequence-specific DNA binding"/>
    <property type="evidence" value="ECO:0007669"/>
    <property type="project" value="TreeGrafter"/>
</dbReference>
<dbReference type="Proteomes" id="UP000327013">
    <property type="component" value="Unassembled WGS sequence"/>
</dbReference>
<feature type="domain" description="Xylanolytic transcriptional activator regulatory" evidence="4">
    <location>
        <begin position="41"/>
        <end position="178"/>
    </location>
</feature>
<evidence type="ECO:0000313" key="5">
    <source>
        <dbReference type="EMBL" id="KAB8336711.1"/>
    </source>
</evidence>
<evidence type="ECO:0000256" key="2">
    <source>
        <dbReference type="ARBA" id="ARBA00023163"/>
    </source>
</evidence>
<dbReference type="CDD" id="cd12148">
    <property type="entry name" value="fungal_TF_MHR"/>
    <property type="match status" value="1"/>
</dbReference>
<dbReference type="EMBL" id="VIBQ01000009">
    <property type="protein sequence ID" value="KAB8336711.1"/>
    <property type="molecule type" value="Genomic_DNA"/>
</dbReference>
<dbReference type="AlphaFoldDB" id="A0A5N6KN73"/>
<name>A0A5N6KN73_9ROSI</name>
<gene>
    <name evidence="5" type="ORF">FH972_021020</name>
</gene>
<evidence type="ECO:0000256" key="1">
    <source>
        <dbReference type="ARBA" id="ARBA00023015"/>
    </source>
</evidence>